<dbReference type="GeneID" id="106529612"/>
<keyword evidence="1" id="KW-1185">Reference proteome</keyword>
<evidence type="ECO:0000313" key="1">
    <source>
        <dbReference type="Proteomes" id="UP000192220"/>
    </source>
</evidence>
<accession>A0A2I4CKM7</accession>
<dbReference type="OrthoDB" id="2016913at2759"/>
<reference evidence="2" key="1">
    <citation type="submission" date="2025-08" db="UniProtKB">
        <authorList>
            <consortium name="RefSeq"/>
        </authorList>
    </citation>
    <scope>IDENTIFICATION</scope>
</reference>
<name>A0A2I4CKM7_AUSLI</name>
<protein>
    <submittedName>
        <fullName evidence="2">Importin-13</fullName>
    </submittedName>
</protein>
<dbReference type="RefSeq" id="XP_013880539.1">
    <property type="nucleotide sequence ID" value="XM_014025085.1"/>
</dbReference>
<evidence type="ECO:0000313" key="2">
    <source>
        <dbReference type="RefSeq" id="XP_013880539.1"/>
    </source>
</evidence>
<dbReference type="STRING" id="52670.A0A2I4CKM7"/>
<dbReference type="InParanoid" id="A0A2I4CKM7"/>
<sequence length="82" mass="9486">METPNEPGPGPVEPDLTEHNVEAALYQLYFDPDMERKNVAQKWLTQTQASAQAWQFCWLLLRPDKVVLSLPLQLHISYHRLA</sequence>
<dbReference type="AlphaFoldDB" id="A0A2I4CKM7"/>
<proteinExistence type="predicted"/>
<dbReference type="InterPro" id="IPR011989">
    <property type="entry name" value="ARM-like"/>
</dbReference>
<organism evidence="1 2">
    <name type="scientific">Austrofundulus limnaeus</name>
    <name type="common">Annual killifish</name>
    <dbReference type="NCBI Taxonomy" id="52670"/>
    <lineage>
        <taxon>Eukaryota</taxon>
        <taxon>Metazoa</taxon>
        <taxon>Chordata</taxon>
        <taxon>Craniata</taxon>
        <taxon>Vertebrata</taxon>
        <taxon>Euteleostomi</taxon>
        <taxon>Actinopterygii</taxon>
        <taxon>Neopterygii</taxon>
        <taxon>Teleostei</taxon>
        <taxon>Neoteleostei</taxon>
        <taxon>Acanthomorphata</taxon>
        <taxon>Ovalentaria</taxon>
        <taxon>Atherinomorphae</taxon>
        <taxon>Cyprinodontiformes</taxon>
        <taxon>Rivulidae</taxon>
        <taxon>Austrofundulus</taxon>
    </lineage>
</organism>
<gene>
    <name evidence="2" type="primary">LOC106529612</name>
</gene>
<dbReference type="KEGG" id="alim:106529612"/>
<dbReference type="Gene3D" id="1.25.10.10">
    <property type="entry name" value="Leucine-rich Repeat Variant"/>
    <property type="match status" value="1"/>
</dbReference>
<dbReference type="Proteomes" id="UP000192220">
    <property type="component" value="Unplaced"/>
</dbReference>